<dbReference type="GO" id="GO:0005576">
    <property type="term" value="C:extracellular region"/>
    <property type="evidence" value="ECO:0007669"/>
    <property type="project" value="InterPro"/>
</dbReference>
<dbReference type="GO" id="GO:0008009">
    <property type="term" value="F:chemokine activity"/>
    <property type="evidence" value="ECO:0007669"/>
    <property type="project" value="InterPro"/>
</dbReference>
<dbReference type="EMBL" id="WKFB01000099">
    <property type="protein sequence ID" value="KAF6735941.1"/>
    <property type="molecule type" value="Genomic_DNA"/>
</dbReference>
<dbReference type="Proteomes" id="UP000646548">
    <property type="component" value="Unassembled WGS sequence"/>
</dbReference>
<name>A0A834KZ02_ORYME</name>
<sequence>IKDCAPLPTTHRPAEQPSSDSICRSSFSSSLNSTMSLSASQKFLLSLAAVTILVALQVPAAEPFFVGQICCYPENLYMRLPSTVTMCYEQTPRLNCNFHAFVVRDNNGFLYCMNPKSPGLKRQMRKKRCLS</sequence>
<accession>A0A834KZ02</accession>
<evidence type="ECO:0000256" key="1">
    <source>
        <dbReference type="SAM" id="MobiDB-lite"/>
    </source>
</evidence>
<dbReference type="AlphaFoldDB" id="A0A834KZ02"/>
<comment type="caution">
    <text evidence="2">The sequence shown here is derived from an EMBL/GenBank/DDBJ whole genome shotgun (WGS) entry which is preliminary data.</text>
</comment>
<dbReference type="Gene3D" id="2.40.50.40">
    <property type="match status" value="1"/>
</dbReference>
<evidence type="ECO:0000313" key="3">
    <source>
        <dbReference type="Proteomes" id="UP000646548"/>
    </source>
</evidence>
<evidence type="ECO:0008006" key="4">
    <source>
        <dbReference type="Google" id="ProtNLM"/>
    </source>
</evidence>
<reference evidence="2" key="1">
    <citation type="journal article" name="BMC Genomics">
        <title>Long-read sequencing and de novo genome assembly of marine medaka (Oryzias melastigma).</title>
        <authorList>
            <person name="Liang P."/>
            <person name="Saqib H.S.A."/>
            <person name="Ni X."/>
            <person name="Shen Y."/>
        </authorList>
    </citation>
    <scope>NUCLEOTIDE SEQUENCE</scope>
    <source>
        <strain evidence="2">Bigg-433</strain>
    </source>
</reference>
<organism evidence="2 3">
    <name type="scientific">Oryzias melastigma</name>
    <name type="common">Marine medaka</name>
    <dbReference type="NCBI Taxonomy" id="30732"/>
    <lineage>
        <taxon>Eukaryota</taxon>
        <taxon>Metazoa</taxon>
        <taxon>Chordata</taxon>
        <taxon>Craniata</taxon>
        <taxon>Vertebrata</taxon>
        <taxon>Euteleostomi</taxon>
        <taxon>Actinopterygii</taxon>
        <taxon>Neopterygii</taxon>
        <taxon>Teleostei</taxon>
        <taxon>Neoteleostei</taxon>
        <taxon>Acanthomorphata</taxon>
        <taxon>Ovalentaria</taxon>
        <taxon>Atherinomorphae</taxon>
        <taxon>Beloniformes</taxon>
        <taxon>Adrianichthyidae</taxon>
        <taxon>Oryziinae</taxon>
        <taxon>Oryzias</taxon>
    </lineage>
</organism>
<feature type="region of interest" description="Disordered" evidence="1">
    <location>
        <begin position="1"/>
        <end position="21"/>
    </location>
</feature>
<gene>
    <name evidence="2" type="ORF">FQA47_006224</name>
</gene>
<feature type="non-terminal residue" evidence="2">
    <location>
        <position position="131"/>
    </location>
</feature>
<evidence type="ECO:0000313" key="2">
    <source>
        <dbReference type="EMBL" id="KAF6735941.1"/>
    </source>
</evidence>
<dbReference type="SUPFAM" id="SSF54117">
    <property type="entry name" value="Interleukin 8-like chemokines"/>
    <property type="match status" value="1"/>
</dbReference>
<proteinExistence type="predicted"/>
<dbReference type="InterPro" id="IPR036048">
    <property type="entry name" value="Interleukin_8-like_sf"/>
</dbReference>
<protein>
    <recommendedName>
        <fullName evidence="4">Chemokine interleukin-8-like domain-containing protein</fullName>
    </recommendedName>
</protein>
<dbReference type="GO" id="GO:0006955">
    <property type="term" value="P:immune response"/>
    <property type="evidence" value="ECO:0007669"/>
    <property type="project" value="InterPro"/>
</dbReference>